<dbReference type="PANTHER" id="PTHR34067:SF24">
    <property type="entry name" value="METHYL-CPG-BINDING DOMAIN-CONTAINING PROTEIN 13"/>
    <property type="match status" value="1"/>
</dbReference>
<dbReference type="Gene3D" id="3.30.890.10">
    <property type="entry name" value="Methyl-cpg-binding Protein 2, Chain A"/>
    <property type="match status" value="1"/>
</dbReference>
<evidence type="ECO:0000259" key="2">
    <source>
        <dbReference type="PROSITE" id="PS50982"/>
    </source>
</evidence>
<reference evidence="3 4" key="1">
    <citation type="submission" date="2024-04" db="EMBL/GenBank/DDBJ databases">
        <title>Genome assembly C_amara_ONT_v2.</title>
        <authorList>
            <person name="Yant L."/>
            <person name="Moore C."/>
            <person name="Slenker M."/>
        </authorList>
    </citation>
    <scope>NUCLEOTIDE SEQUENCE [LARGE SCALE GENOMIC DNA]</scope>
    <source>
        <tissue evidence="3">Leaf</tissue>
    </source>
</reference>
<proteinExistence type="predicted"/>
<keyword evidence="4" id="KW-1185">Reference proteome</keyword>
<dbReference type="EMBL" id="JBANAX010000668">
    <property type="protein sequence ID" value="KAL1198329.1"/>
    <property type="molecule type" value="Genomic_DNA"/>
</dbReference>
<gene>
    <name evidence="3" type="ORF">V5N11_026859</name>
</gene>
<feature type="region of interest" description="Disordered" evidence="1">
    <location>
        <begin position="296"/>
        <end position="315"/>
    </location>
</feature>
<feature type="compositionally biased region" description="Low complexity" evidence="1">
    <location>
        <begin position="303"/>
        <end position="315"/>
    </location>
</feature>
<feature type="compositionally biased region" description="Polar residues" evidence="1">
    <location>
        <begin position="376"/>
        <end position="385"/>
    </location>
</feature>
<feature type="compositionally biased region" description="Basic residues" evidence="1">
    <location>
        <begin position="392"/>
        <end position="401"/>
    </location>
</feature>
<dbReference type="PROSITE" id="PS50982">
    <property type="entry name" value="MBD"/>
    <property type="match status" value="1"/>
</dbReference>
<feature type="compositionally biased region" description="Basic and acidic residues" evidence="1">
    <location>
        <begin position="106"/>
        <end position="120"/>
    </location>
</feature>
<feature type="region of interest" description="Disordered" evidence="1">
    <location>
        <begin position="91"/>
        <end position="255"/>
    </location>
</feature>
<comment type="caution">
    <text evidence="3">The sequence shown here is derived from an EMBL/GenBank/DDBJ whole genome shotgun (WGS) entry which is preliminary data.</text>
</comment>
<evidence type="ECO:0000313" key="4">
    <source>
        <dbReference type="Proteomes" id="UP001558713"/>
    </source>
</evidence>
<sequence length="620" mass="68101">MNGEGISERKVEIRVRKNGRKDKVTVEKSAAEGLPKGWIKKLEITNRSGRKDRRDPFFIDPKSEYIFQSFKDASRYVETGKIGSYARKLKESNIEDDDSGNVKTVLDLEHMEKISEDPIEKQPMAKRVTRSQAKSSKNEEDEAFKRKTPVSPNAKSEEDTVKSRLRSASSQVPGKESVMKEEAVQQNSTEKRITRSEARVKKYEPSNSVPRRASKRLAGIELEPTPELKTRTNKAQRIVPPDDEPTPELKTRTKAQRIVPLVDGTAGNCKQLVNPVATSGLKKTDIISLNKEVAKSYNEHSSQKSNAAAAAPASESINRVSAEMAVGIETIGKPVGRSPYIDKKKIKTPVLISEVELNPVFHLDGYKQKEEMSPVSPLSNQTSATKCEKTTAGKRMRRSSPKAKLTSAKATDISPLGSSEKGKHPHPSDHGNAIQSRNHLGNELSKPSIVRGACSEMMEKSTNSFSSSYDTTLADLWKDPCIAFAIQTLTGESLHLPNTPAISSDPKNNHAKQKGVAFSPEKPGNVNTGSEKPGFSGVSPGVDIWKEDPCIDFAIKTLTGAIPIGLDEPDAKPKVTAPTQEAEGRQSNCDYLVHQQCNMKKNKTVGKSGDLRFTQSFSKN</sequence>
<dbReference type="AlphaFoldDB" id="A0ABD1A3J7"/>
<feature type="domain" description="MBD" evidence="2">
    <location>
        <begin position="24"/>
        <end position="99"/>
    </location>
</feature>
<dbReference type="InterPro" id="IPR038945">
    <property type="entry name" value="MBD13-like"/>
</dbReference>
<dbReference type="InterPro" id="IPR001739">
    <property type="entry name" value="Methyl_CpG_DNA-bd"/>
</dbReference>
<feature type="region of interest" description="Disordered" evidence="1">
    <location>
        <begin position="370"/>
        <end position="444"/>
    </location>
</feature>
<feature type="compositionally biased region" description="Basic and acidic residues" evidence="1">
    <location>
        <begin position="177"/>
        <end position="204"/>
    </location>
</feature>
<dbReference type="PANTHER" id="PTHR34067">
    <property type="entry name" value="OS04G0193200 PROTEIN"/>
    <property type="match status" value="1"/>
</dbReference>
<feature type="region of interest" description="Disordered" evidence="1">
    <location>
        <begin position="500"/>
        <end position="534"/>
    </location>
</feature>
<feature type="compositionally biased region" description="Basic and acidic residues" evidence="1">
    <location>
        <begin position="420"/>
        <end position="429"/>
    </location>
</feature>
<dbReference type="Proteomes" id="UP001558713">
    <property type="component" value="Unassembled WGS sequence"/>
</dbReference>
<evidence type="ECO:0000256" key="1">
    <source>
        <dbReference type="SAM" id="MobiDB-lite"/>
    </source>
</evidence>
<feature type="region of interest" description="Disordered" evidence="1">
    <location>
        <begin position="567"/>
        <end position="586"/>
    </location>
</feature>
<evidence type="ECO:0000313" key="3">
    <source>
        <dbReference type="EMBL" id="KAL1198329.1"/>
    </source>
</evidence>
<organism evidence="3 4">
    <name type="scientific">Cardamine amara subsp. amara</name>
    <dbReference type="NCBI Taxonomy" id="228776"/>
    <lineage>
        <taxon>Eukaryota</taxon>
        <taxon>Viridiplantae</taxon>
        <taxon>Streptophyta</taxon>
        <taxon>Embryophyta</taxon>
        <taxon>Tracheophyta</taxon>
        <taxon>Spermatophyta</taxon>
        <taxon>Magnoliopsida</taxon>
        <taxon>eudicotyledons</taxon>
        <taxon>Gunneridae</taxon>
        <taxon>Pentapetalae</taxon>
        <taxon>rosids</taxon>
        <taxon>malvids</taxon>
        <taxon>Brassicales</taxon>
        <taxon>Brassicaceae</taxon>
        <taxon>Cardamineae</taxon>
        <taxon>Cardamine</taxon>
    </lineage>
</organism>
<accession>A0ABD1A3J7</accession>
<name>A0ABD1A3J7_CARAN</name>
<protein>
    <submittedName>
        <fullName evidence="3">Methyl-CpG-binding domain-containing protein 13</fullName>
    </submittedName>
</protein>